<protein>
    <submittedName>
        <fullName evidence="1">Uncharacterized protein</fullName>
    </submittedName>
</protein>
<reference evidence="2" key="1">
    <citation type="submission" date="2017-06" db="EMBL/GenBank/DDBJ databases">
        <authorList>
            <person name="Varghese N."/>
            <person name="Submissions S."/>
        </authorList>
    </citation>
    <scope>NUCLEOTIDE SEQUENCE [LARGE SCALE GENOMIC DNA]</scope>
    <source>
        <strain evidence="2">DSM 22348</strain>
    </source>
</reference>
<accession>A0A239KKH3</accession>
<dbReference type="AlphaFoldDB" id="A0A239KKH3"/>
<dbReference type="RefSeq" id="WP_042127207.1">
    <property type="nucleotide sequence ID" value="NZ_FZOL01000027.1"/>
</dbReference>
<proteinExistence type="predicted"/>
<dbReference type="EMBL" id="FZOL01000027">
    <property type="protein sequence ID" value="SNT18192.1"/>
    <property type="molecule type" value="Genomic_DNA"/>
</dbReference>
<organism evidence="1 2">
    <name type="scientific">Pseudomonas japonica</name>
    <dbReference type="NCBI Taxonomy" id="256466"/>
    <lineage>
        <taxon>Bacteria</taxon>
        <taxon>Pseudomonadati</taxon>
        <taxon>Pseudomonadota</taxon>
        <taxon>Gammaproteobacteria</taxon>
        <taxon>Pseudomonadales</taxon>
        <taxon>Pseudomonadaceae</taxon>
        <taxon>Pseudomonas</taxon>
    </lineage>
</organism>
<evidence type="ECO:0000313" key="2">
    <source>
        <dbReference type="Proteomes" id="UP000198407"/>
    </source>
</evidence>
<dbReference type="STRING" id="1215104.GCA_000730585_01716"/>
<name>A0A239KKH3_9PSED</name>
<evidence type="ECO:0000313" key="1">
    <source>
        <dbReference type="EMBL" id="SNT18192.1"/>
    </source>
</evidence>
<gene>
    <name evidence="1" type="ORF">SAMN05444352_12737</name>
</gene>
<dbReference type="Proteomes" id="UP000198407">
    <property type="component" value="Unassembled WGS sequence"/>
</dbReference>
<keyword evidence="2" id="KW-1185">Reference proteome</keyword>
<sequence length="116" mass="13086">MLTIRNAQRVALLDAFVVWTLDYLREQVPTQQFAPPPYAGAECDQALLRKGIESVCERGLAAGLEDTRLLLRLVLIVASMPPTFLQDEHAARLLDDRTRSAERRLDDLALLAERSR</sequence>